<dbReference type="PRINTS" id="PR00101">
    <property type="entry name" value="ATCASE"/>
</dbReference>
<dbReference type="InterPro" id="IPR036901">
    <property type="entry name" value="Asp/Orn_carbamoylTrfase_sf"/>
</dbReference>
<protein>
    <recommendedName>
        <fullName evidence="7">Aspartate carbamoyltransferase</fullName>
        <ecNumber evidence="7">2.1.3.2</ecNumber>
    </recommendedName>
    <alternativeName>
        <fullName evidence="7">Aspartate transcarbamylase</fullName>
        <shortName evidence="7">ATCase</shortName>
    </alternativeName>
</protein>
<dbReference type="SUPFAM" id="SSF53671">
    <property type="entry name" value="Aspartate/ornithine carbamoyltransferase"/>
    <property type="match status" value="1"/>
</dbReference>
<dbReference type="InterPro" id="IPR002082">
    <property type="entry name" value="Asp_carbamoyltransf"/>
</dbReference>
<dbReference type="GO" id="GO:0005829">
    <property type="term" value="C:cytosol"/>
    <property type="evidence" value="ECO:0007669"/>
    <property type="project" value="TreeGrafter"/>
</dbReference>
<comment type="pathway">
    <text evidence="1 7">Pyrimidine metabolism; UMP biosynthesis via de novo pathway; (S)-dihydroorotate from bicarbonate: step 2/3.</text>
</comment>
<comment type="catalytic activity">
    <reaction evidence="6 7">
        <text>carbamoyl phosphate + L-aspartate = N-carbamoyl-L-aspartate + phosphate + H(+)</text>
        <dbReference type="Rhea" id="RHEA:20013"/>
        <dbReference type="ChEBI" id="CHEBI:15378"/>
        <dbReference type="ChEBI" id="CHEBI:29991"/>
        <dbReference type="ChEBI" id="CHEBI:32814"/>
        <dbReference type="ChEBI" id="CHEBI:43474"/>
        <dbReference type="ChEBI" id="CHEBI:58228"/>
        <dbReference type="EC" id="2.1.3.2"/>
    </reaction>
</comment>
<comment type="caution">
    <text evidence="10">The sequence shown here is derived from an EMBL/GenBank/DDBJ whole genome shotgun (WGS) entry which is preliminary data.</text>
</comment>
<dbReference type="GO" id="GO:0004070">
    <property type="term" value="F:aspartate carbamoyltransferase activity"/>
    <property type="evidence" value="ECO:0007669"/>
    <property type="project" value="UniProtKB-UniRule"/>
</dbReference>
<feature type="binding site" evidence="7">
    <location>
        <position position="210"/>
    </location>
    <ligand>
        <name>L-aspartate</name>
        <dbReference type="ChEBI" id="CHEBI:29991"/>
    </ligand>
</feature>
<feature type="binding site" evidence="7">
    <location>
        <position position="98"/>
    </location>
    <ligand>
        <name>carbamoyl phosphate</name>
        <dbReference type="ChEBI" id="CHEBI:58228"/>
    </ligand>
</feature>
<dbReference type="PROSITE" id="PS00097">
    <property type="entry name" value="CARBAMOYLTRANSFERASE"/>
    <property type="match status" value="1"/>
</dbReference>
<feature type="binding site" evidence="7">
    <location>
        <position position="76"/>
    </location>
    <ligand>
        <name>L-aspartate</name>
        <dbReference type="ChEBI" id="CHEBI:29991"/>
    </ligand>
</feature>
<feature type="binding site" evidence="7">
    <location>
        <position position="125"/>
    </location>
    <ligand>
        <name>carbamoyl phosphate</name>
        <dbReference type="ChEBI" id="CHEBI:58228"/>
    </ligand>
</feature>
<gene>
    <name evidence="7" type="primary">pyrB</name>
    <name evidence="10" type="ORF">H9808_09070</name>
</gene>
<feature type="binding site" evidence="7">
    <location>
        <position position="48"/>
    </location>
    <ligand>
        <name>carbamoyl phosphate</name>
        <dbReference type="ChEBI" id="CHEBI:58228"/>
    </ligand>
</feature>
<feature type="binding site" evidence="7">
    <location>
        <position position="49"/>
    </location>
    <ligand>
        <name>carbamoyl phosphate</name>
        <dbReference type="ChEBI" id="CHEBI:58228"/>
    </ligand>
</feature>
<dbReference type="InterPro" id="IPR006132">
    <property type="entry name" value="Asp/Orn_carbamoyltranf_P-bd"/>
</dbReference>
<evidence type="ECO:0000313" key="10">
    <source>
        <dbReference type="EMBL" id="HIZ71895.1"/>
    </source>
</evidence>
<feature type="binding site" evidence="7">
    <location>
        <position position="128"/>
    </location>
    <ligand>
        <name>carbamoyl phosphate</name>
        <dbReference type="ChEBI" id="CHEBI:58228"/>
    </ligand>
</feature>
<comment type="function">
    <text evidence="5 7">Catalyzes the condensation of carbamoyl phosphate and aspartate to form carbamoyl aspartate and inorganic phosphate, the committed step in the de novo pyrimidine nucleotide biosynthesis pathway.</text>
</comment>
<dbReference type="Pfam" id="PF02729">
    <property type="entry name" value="OTCace_N"/>
    <property type="match status" value="1"/>
</dbReference>
<dbReference type="PANTHER" id="PTHR45753">
    <property type="entry name" value="ORNITHINE CARBAMOYLTRANSFERASE, MITOCHONDRIAL"/>
    <property type="match status" value="1"/>
</dbReference>
<accession>A0A9D2G3V8</accession>
<feature type="domain" description="Aspartate/ornithine carbamoyltransferase carbamoyl-P binding" evidence="9">
    <location>
        <begin position="2"/>
        <end position="138"/>
    </location>
</feature>
<dbReference type="Pfam" id="PF00185">
    <property type="entry name" value="OTCace"/>
    <property type="match status" value="1"/>
</dbReference>
<keyword evidence="4 7" id="KW-0665">Pyrimidine biosynthesis</keyword>
<dbReference type="Gene3D" id="3.40.50.1370">
    <property type="entry name" value="Aspartate/ornithine carbamoyltransferase"/>
    <property type="match status" value="2"/>
</dbReference>
<evidence type="ECO:0000313" key="11">
    <source>
        <dbReference type="Proteomes" id="UP000824106"/>
    </source>
</evidence>
<evidence type="ECO:0000256" key="3">
    <source>
        <dbReference type="ARBA" id="ARBA00022679"/>
    </source>
</evidence>
<feature type="binding site" evidence="7">
    <location>
        <position position="158"/>
    </location>
    <ligand>
        <name>L-aspartate</name>
        <dbReference type="ChEBI" id="CHEBI:29991"/>
    </ligand>
</feature>
<feature type="binding site" evidence="7">
    <location>
        <position position="253"/>
    </location>
    <ligand>
        <name>carbamoyl phosphate</name>
        <dbReference type="ChEBI" id="CHEBI:58228"/>
    </ligand>
</feature>
<dbReference type="GO" id="GO:0044205">
    <property type="term" value="P:'de novo' UMP biosynthetic process"/>
    <property type="evidence" value="ECO:0007669"/>
    <property type="project" value="UniProtKB-UniRule"/>
</dbReference>
<evidence type="ECO:0000259" key="8">
    <source>
        <dbReference type="Pfam" id="PF00185"/>
    </source>
</evidence>
<dbReference type="HAMAP" id="MF_00001">
    <property type="entry name" value="Asp_carb_tr"/>
    <property type="match status" value="1"/>
</dbReference>
<dbReference type="InterPro" id="IPR006131">
    <property type="entry name" value="Asp_carbamoyltransf_Asp/Orn-bd"/>
</dbReference>
<dbReference type="NCBIfam" id="TIGR00670">
    <property type="entry name" value="asp_carb_tr"/>
    <property type="match status" value="1"/>
</dbReference>
<comment type="similarity">
    <text evidence="2 7">Belongs to the aspartate/ornithine carbamoyltransferase superfamily. ATCase family.</text>
</comment>
<evidence type="ECO:0000256" key="7">
    <source>
        <dbReference type="HAMAP-Rule" id="MF_00001"/>
    </source>
</evidence>
<sequence>MRHFLEVEQFKPEEFIELAKRGIEIKNGASLNKNGLSIVNMFFESSTRTKMSFEVAEKQMDFHTYNFDVTTSAVNKGESLYDSILTMKALGMNIAVIRHQNNHYYKDLLDIGISIVNAGSGSGEHPSQCLLDMMTIIEEFGKIQGLKVAIVGDLKHSRVARSNAKILHELGATIYFCSPKEYYDKEFEKYGTYKKLDEVIFEVDVLMMLRIQFERHRNEARHIETEAAYLRDYGLNQRRYHQLKDHAIVMHPAPVNRDVEIASRLVESEKSRIVRQMENGVFARMAILEWVKGE</sequence>
<dbReference type="FunFam" id="3.40.50.1370:FF:000011">
    <property type="entry name" value="Aspartate carbamoyltransferase"/>
    <property type="match status" value="1"/>
</dbReference>
<dbReference type="GO" id="GO:0016597">
    <property type="term" value="F:amino acid binding"/>
    <property type="evidence" value="ECO:0007669"/>
    <property type="project" value="InterPro"/>
</dbReference>
<dbReference type="NCBIfam" id="NF002032">
    <property type="entry name" value="PRK00856.1"/>
    <property type="match status" value="1"/>
</dbReference>
<evidence type="ECO:0000256" key="2">
    <source>
        <dbReference type="ARBA" id="ARBA00008896"/>
    </source>
</evidence>
<name>A0A9D2G3V8_9LACT</name>
<dbReference type="PRINTS" id="PR00100">
    <property type="entry name" value="AOTCASE"/>
</dbReference>
<reference evidence="10" key="2">
    <citation type="submission" date="2021-04" db="EMBL/GenBank/DDBJ databases">
        <authorList>
            <person name="Gilroy R."/>
        </authorList>
    </citation>
    <scope>NUCLEOTIDE SEQUENCE</scope>
    <source>
        <strain evidence="10">CHK169-4300</strain>
    </source>
</reference>
<keyword evidence="3 7" id="KW-0808">Transferase</keyword>
<feature type="binding site" evidence="7">
    <location>
        <position position="254"/>
    </location>
    <ligand>
        <name>carbamoyl phosphate</name>
        <dbReference type="ChEBI" id="CHEBI:58228"/>
    </ligand>
</feature>
<feature type="domain" description="Aspartate/ornithine carbamoyltransferase Asp/Orn-binding" evidence="8">
    <location>
        <begin position="144"/>
        <end position="290"/>
    </location>
</feature>
<dbReference type="EMBL" id="DXAZ01000156">
    <property type="protein sequence ID" value="HIZ71895.1"/>
    <property type="molecule type" value="Genomic_DNA"/>
</dbReference>
<dbReference type="Proteomes" id="UP000824106">
    <property type="component" value="Unassembled WGS sequence"/>
</dbReference>
<dbReference type="GO" id="GO:0006520">
    <property type="term" value="P:amino acid metabolic process"/>
    <property type="evidence" value="ECO:0007669"/>
    <property type="project" value="InterPro"/>
</dbReference>
<evidence type="ECO:0000256" key="4">
    <source>
        <dbReference type="ARBA" id="ARBA00022975"/>
    </source>
</evidence>
<dbReference type="EC" id="2.1.3.2" evidence="7"/>
<evidence type="ECO:0000256" key="5">
    <source>
        <dbReference type="ARBA" id="ARBA00043884"/>
    </source>
</evidence>
<comment type="subunit">
    <text evidence="7">Heterododecamer (2C3:3R2) of six catalytic PyrB chains organized as two trimers (C3), and six regulatory PyrI chains organized as three dimers (R2).</text>
</comment>
<dbReference type="AlphaFoldDB" id="A0A9D2G3V8"/>
<reference evidence="10" key="1">
    <citation type="journal article" date="2021" name="PeerJ">
        <title>Extensive microbial diversity within the chicken gut microbiome revealed by metagenomics and culture.</title>
        <authorList>
            <person name="Gilroy R."/>
            <person name="Ravi A."/>
            <person name="Getino M."/>
            <person name="Pursley I."/>
            <person name="Horton D.L."/>
            <person name="Alikhan N.F."/>
            <person name="Baker D."/>
            <person name="Gharbi K."/>
            <person name="Hall N."/>
            <person name="Watson M."/>
            <person name="Adriaenssens E.M."/>
            <person name="Foster-Nyarko E."/>
            <person name="Jarju S."/>
            <person name="Secka A."/>
            <person name="Antonio M."/>
            <person name="Oren A."/>
            <person name="Chaudhuri R.R."/>
            <person name="La Ragione R."/>
            <person name="Hildebrand F."/>
            <person name="Pallen M.J."/>
        </authorList>
    </citation>
    <scope>NUCLEOTIDE SEQUENCE</scope>
    <source>
        <strain evidence="10">CHK169-4300</strain>
    </source>
</reference>
<evidence type="ECO:0000259" key="9">
    <source>
        <dbReference type="Pfam" id="PF02729"/>
    </source>
</evidence>
<dbReference type="InterPro" id="IPR006130">
    <property type="entry name" value="Asp/Orn_carbamoylTrfase"/>
</dbReference>
<organism evidence="10 11">
    <name type="scientific">Candidatus Atopostipes pullistercoris</name>
    <dbReference type="NCBI Taxonomy" id="2838467"/>
    <lineage>
        <taxon>Bacteria</taxon>
        <taxon>Bacillati</taxon>
        <taxon>Bacillota</taxon>
        <taxon>Bacilli</taxon>
        <taxon>Lactobacillales</taxon>
        <taxon>Carnobacteriaceae</taxon>
        <taxon>Atopostipes</taxon>
    </lineage>
</organism>
<proteinExistence type="inferred from homology"/>
<dbReference type="GO" id="GO:0006207">
    <property type="term" value="P:'de novo' pyrimidine nucleobase biosynthetic process"/>
    <property type="evidence" value="ECO:0007669"/>
    <property type="project" value="InterPro"/>
</dbReference>
<evidence type="ECO:0000256" key="1">
    <source>
        <dbReference type="ARBA" id="ARBA00004852"/>
    </source>
</evidence>
<evidence type="ECO:0000256" key="6">
    <source>
        <dbReference type="ARBA" id="ARBA00048859"/>
    </source>
</evidence>
<dbReference type="PANTHER" id="PTHR45753:SF6">
    <property type="entry name" value="ASPARTATE CARBAMOYLTRANSFERASE"/>
    <property type="match status" value="1"/>
</dbReference>